<dbReference type="WBParaSite" id="MBELARI_LOCUS4472">
    <property type="protein sequence ID" value="MBELARI_LOCUS4472"/>
    <property type="gene ID" value="MBELARI_LOCUS4472"/>
</dbReference>
<sequence>MENTLKKGLANFEGTKKSLAQGRTHSPESLFDLAQFFILIGDYRLACEVIWGGASLAIKNFISDRGLNVHLHSHTGKKDSYSRSHRKRSKTLGILKIAIPRFIPIKSSRRRR</sequence>
<keyword evidence="1" id="KW-1185">Reference proteome</keyword>
<dbReference type="AlphaFoldDB" id="A0AAF3FC67"/>
<accession>A0AAF3FC67</accession>
<reference evidence="2" key="1">
    <citation type="submission" date="2024-02" db="UniProtKB">
        <authorList>
            <consortium name="WormBaseParasite"/>
        </authorList>
    </citation>
    <scope>IDENTIFICATION</scope>
</reference>
<protein>
    <submittedName>
        <fullName evidence="2">Uncharacterized protein</fullName>
    </submittedName>
</protein>
<organism evidence="1 2">
    <name type="scientific">Mesorhabditis belari</name>
    <dbReference type="NCBI Taxonomy" id="2138241"/>
    <lineage>
        <taxon>Eukaryota</taxon>
        <taxon>Metazoa</taxon>
        <taxon>Ecdysozoa</taxon>
        <taxon>Nematoda</taxon>
        <taxon>Chromadorea</taxon>
        <taxon>Rhabditida</taxon>
        <taxon>Rhabditina</taxon>
        <taxon>Rhabditomorpha</taxon>
        <taxon>Rhabditoidea</taxon>
        <taxon>Rhabditidae</taxon>
        <taxon>Mesorhabditinae</taxon>
        <taxon>Mesorhabditis</taxon>
    </lineage>
</organism>
<name>A0AAF3FC67_9BILA</name>
<evidence type="ECO:0000313" key="2">
    <source>
        <dbReference type="WBParaSite" id="MBELARI_LOCUS4472"/>
    </source>
</evidence>
<proteinExistence type="predicted"/>
<dbReference type="Proteomes" id="UP000887575">
    <property type="component" value="Unassembled WGS sequence"/>
</dbReference>
<evidence type="ECO:0000313" key="1">
    <source>
        <dbReference type="Proteomes" id="UP000887575"/>
    </source>
</evidence>